<dbReference type="Gramene" id="AET2Gv21302800.1">
    <property type="protein sequence ID" value="AET2Gv21302800.1"/>
    <property type="gene ID" value="AET2Gv21302800"/>
</dbReference>
<proteinExistence type="predicted"/>
<keyword evidence="3" id="KW-1185">Reference proteome</keyword>
<accession>A0A453DM28</accession>
<reference evidence="2" key="3">
    <citation type="journal article" date="2017" name="Nature">
        <title>Genome sequence of the progenitor of the wheat D genome Aegilops tauschii.</title>
        <authorList>
            <person name="Luo M.C."/>
            <person name="Gu Y.Q."/>
            <person name="Puiu D."/>
            <person name="Wang H."/>
            <person name="Twardziok S.O."/>
            <person name="Deal K.R."/>
            <person name="Huo N."/>
            <person name="Zhu T."/>
            <person name="Wang L."/>
            <person name="Wang Y."/>
            <person name="McGuire P.E."/>
            <person name="Liu S."/>
            <person name="Long H."/>
            <person name="Ramasamy R.K."/>
            <person name="Rodriguez J.C."/>
            <person name="Van S.L."/>
            <person name="Yuan L."/>
            <person name="Wang Z."/>
            <person name="Xia Z."/>
            <person name="Xiao L."/>
            <person name="Anderson O.D."/>
            <person name="Ouyang S."/>
            <person name="Liang Y."/>
            <person name="Zimin A.V."/>
            <person name="Pertea G."/>
            <person name="Qi P."/>
            <person name="Bennetzen J.L."/>
            <person name="Dai X."/>
            <person name="Dawson M.W."/>
            <person name="Muller H.G."/>
            <person name="Kugler K."/>
            <person name="Rivarola-Duarte L."/>
            <person name="Spannagl M."/>
            <person name="Mayer K.F.X."/>
            <person name="Lu F.H."/>
            <person name="Bevan M.W."/>
            <person name="Leroy P."/>
            <person name="Li P."/>
            <person name="You F.M."/>
            <person name="Sun Q."/>
            <person name="Liu Z."/>
            <person name="Lyons E."/>
            <person name="Wicker T."/>
            <person name="Salzberg S.L."/>
            <person name="Devos K.M."/>
            <person name="Dvorak J."/>
        </authorList>
    </citation>
    <scope>NUCLEOTIDE SEQUENCE [LARGE SCALE GENOMIC DNA]</scope>
    <source>
        <strain evidence="2">cv. AL8/78</strain>
    </source>
</reference>
<dbReference type="PANTHER" id="PTHR45560">
    <property type="entry name" value="OS04G0163150 PROTEIN-RELATED"/>
    <property type="match status" value="1"/>
</dbReference>
<dbReference type="AlphaFoldDB" id="A0A453DM28"/>
<reference evidence="3" key="2">
    <citation type="journal article" date="2017" name="Nat. Plants">
        <title>The Aegilops tauschii genome reveals multiple impacts of transposons.</title>
        <authorList>
            <person name="Zhao G."/>
            <person name="Zou C."/>
            <person name="Li K."/>
            <person name="Wang K."/>
            <person name="Li T."/>
            <person name="Gao L."/>
            <person name="Zhang X."/>
            <person name="Wang H."/>
            <person name="Yang Z."/>
            <person name="Liu X."/>
            <person name="Jiang W."/>
            <person name="Mao L."/>
            <person name="Kong X."/>
            <person name="Jiao Y."/>
            <person name="Jia J."/>
        </authorList>
    </citation>
    <scope>NUCLEOTIDE SEQUENCE [LARGE SCALE GENOMIC DNA]</scope>
    <source>
        <strain evidence="3">cv. AL8/78</strain>
    </source>
</reference>
<dbReference type="PANTHER" id="PTHR45560:SF3">
    <property type="entry name" value="DUF295 DOMAIN-CONTAINING PROTEIN"/>
    <property type="match status" value="1"/>
</dbReference>
<evidence type="ECO:0000259" key="1">
    <source>
        <dbReference type="Pfam" id="PF03478"/>
    </source>
</evidence>
<sequence>PLDSIEPVTTSWRLHSRNGVEDAVHHDGRFYTITYSGQLEAWEECDAYTRDVFTSTVIAPRLPLPADPDHRKYLVAAPGGRLMVVLTELKDRRTRSLKVLVLDAGREGWKETHDIDTVLFVGVNGSLCVPTREHPELKAGCVYYYNQGNPGACNGNYNYNGVWVFSLKDGIGEKFVVLGQYR</sequence>
<evidence type="ECO:0000313" key="2">
    <source>
        <dbReference type="EnsemblPlants" id="AET2Gv21302800.1"/>
    </source>
</evidence>
<evidence type="ECO:0000313" key="3">
    <source>
        <dbReference type="Proteomes" id="UP000015105"/>
    </source>
</evidence>
<organism evidence="2 3">
    <name type="scientific">Aegilops tauschii subsp. strangulata</name>
    <name type="common">Goatgrass</name>
    <dbReference type="NCBI Taxonomy" id="200361"/>
    <lineage>
        <taxon>Eukaryota</taxon>
        <taxon>Viridiplantae</taxon>
        <taxon>Streptophyta</taxon>
        <taxon>Embryophyta</taxon>
        <taxon>Tracheophyta</taxon>
        <taxon>Spermatophyta</taxon>
        <taxon>Magnoliopsida</taxon>
        <taxon>Liliopsida</taxon>
        <taxon>Poales</taxon>
        <taxon>Poaceae</taxon>
        <taxon>BOP clade</taxon>
        <taxon>Pooideae</taxon>
        <taxon>Triticodae</taxon>
        <taxon>Triticeae</taxon>
        <taxon>Triticinae</taxon>
        <taxon>Aegilops</taxon>
    </lineage>
</organism>
<feature type="domain" description="KIB1-4 beta-propeller" evidence="1">
    <location>
        <begin position="9"/>
        <end position="155"/>
    </location>
</feature>
<reference evidence="3" key="1">
    <citation type="journal article" date="2014" name="Science">
        <title>Ancient hybridizations among the ancestral genomes of bread wheat.</title>
        <authorList>
            <consortium name="International Wheat Genome Sequencing Consortium,"/>
            <person name="Marcussen T."/>
            <person name="Sandve S.R."/>
            <person name="Heier L."/>
            <person name="Spannagl M."/>
            <person name="Pfeifer M."/>
            <person name="Jakobsen K.S."/>
            <person name="Wulff B.B."/>
            <person name="Steuernagel B."/>
            <person name="Mayer K.F."/>
            <person name="Olsen O.A."/>
        </authorList>
    </citation>
    <scope>NUCLEOTIDE SEQUENCE [LARGE SCALE GENOMIC DNA]</scope>
    <source>
        <strain evidence="3">cv. AL8/78</strain>
    </source>
</reference>
<reference evidence="2" key="5">
    <citation type="journal article" date="2021" name="G3 (Bethesda)">
        <title>Aegilops tauschii genome assembly Aet v5.0 features greater sequence contiguity and improved annotation.</title>
        <authorList>
            <person name="Wang L."/>
            <person name="Zhu T."/>
            <person name="Rodriguez J.C."/>
            <person name="Deal K.R."/>
            <person name="Dubcovsky J."/>
            <person name="McGuire P.E."/>
            <person name="Lux T."/>
            <person name="Spannagl M."/>
            <person name="Mayer K.F.X."/>
            <person name="Baldrich P."/>
            <person name="Meyers B.C."/>
            <person name="Huo N."/>
            <person name="Gu Y.Q."/>
            <person name="Zhou H."/>
            <person name="Devos K.M."/>
            <person name="Bennetzen J.L."/>
            <person name="Unver T."/>
            <person name="Budak H."/>
            <person name="Gulick P.J."/>
            <person name="Galiba G."/>
            <person name="Kalapos B."/>
            <person name="Nelson D.R."/>
            <person name="Li P."/>
            <person name="You F.M."/>
            <person name="Luo M.C."/>
            <person name="Dvorak J."/>
        </authorList>
    </citation>
    <scope>NUCLEOTIDE SEQUENCE [LARGE SCALE GENOMIC DNA]</scope>
    <source>
        <strain evidence="2">cv. AL8/78</strain>
    </source>
</reference>
<reference evidence="2" key="4">
    <citation type="submission" date="2019-03" db="UniProtKB">
        <authorList>
            <consortium name="EnsemblPlants"/>
        </authorList>
    </citation>
    <scope>IDENTIFICATION</scope>
</reference>
<dbReference type="STRING" id="200361.A0A453DM28"/>
<dbReference type="EnsemblPlants" id="AET2Gv21302800.1">
    <property type="protein sequence ID" value="AET2Gv21302800.1"/>
    <property type="gene ID" value="AET2Gv21302800"/>
</dbReference>
<protein>
    <recommendedName>
        <fullName evidence="1">KIB1-4 beta-propeller domain-containing protein</fullName>
    </recommendedName>
</protein>
<dbReference type="Proteomes" id="UP000015105">
    <property type="component" value="Chromosome 2D"/>
</dbReference>
<dbReference type="InterPro" id="IPR005174">
    <property type="entry name" value="KIB1-4_b-propeller"/>
</dbReference>
<name>A0A453DM28_AEGTS</name>
<dbReference type="Pfam" id="PF03478">
    <property type="entry name" value="Beta-prop_KIB1-4"/>
    <property type="match status" value="1"/>
</dbReference>